<sequence length="42" mass="5074">MNEFVKIDLNSEDQFFEKFMLNRILLKMYLPKIIVGLKINNI</sequence>
<accession>A0AAX6BKW5</accession>
<evidence type="ECO:0000313" key="1">
    <source>
        <dbReference type="EMBL" id="GMG74395.1"/>
    </source>
</evidence>
<dbReference type="AlphaFoldDB" id="A0AAX6BKW5"/>
<comment type="caution">
    <text evidence="1">The sequence shown here is derived from an EMBL/GenBank/DDBJ whole genome shotgun (WGS) entry which is preliminary data.</text>
</comment>
<proteinExistence type="predicted"/>
<gene>
    <name evidence="1" type="ORF">ShirakiTB12_28630</name>
</gene>
<dbReference type="EMBL" id="BSYK01000001">
    <property type="protein sequence ID" value="GMG74395.1"/>
    <property type="molecule type" value="Genomic_DNA"/>
</dbReference>
<protein>
    <submittedName>
        <fullName evidence="1">Uncharacterized protein</fullName>
    </submittedName>
</protein>
<reference evidence="1" key="1">
    <citation type="journal article" date="2024" name="Appl Microbiol">
        <title>Effect of kuratsuki Bacillus and Priestia on Taste of Sake.</title>
        <authorList>
            <person name="Kobayashi K."/>
            <person name="Nishida H."/>
        </authorList>
    </citation>
    <scope>NUCLEOTIDE SEQUENCE</scope>
    <source>
        <strain evidence="1">B-12</strain>
    </source>
</reference>
<dbReference type="Proteomes" id="UP001165240">
    <property type="component" value="Unassembled WGS sequence"/>
</dbReference>
<name>A0AAX6BKW5_PRIMG</name>
<evidence type="ECO:0000313" key="2">
    <source>
        <dbReference type="Proteomes" id="UP001165240"/>
    </source>
</evidence>
<organism evidence="1 2">
    <name type="scientific">Priestia megaterium</name>
    <name type="common">Bacillus megaterium</name>
    <dbReference type="NCBI Taxonomy" id="1404"/>
    <lineage>
        <taxon>Bacteria</taxon>
        <taxon>Bacillati</taxon>
        <taxon>Bacillota</taxon>
        <taxon>Bacilli</taxon>
        <taxon>Bacillales</taxon>
        <taxon>Bacillaceae</taxon>
        <taxon>Priestia</taxon>
    </lineage>
</organism>